<dbReference type="AlphaFoldDB" id="A0A194XVR7"/>
<keyword evidence="2" id="KW-1185">Reference proteome</keyword>
<sequence>MRKHSHPVSQAYPAAEHLVHLLAPVSTCSPVTWSTTPHLNSSSQIRPTSTPTSTCLDQIQIPCVTLTANKHVAFGCWIAQHGGNVQPLPTQSSELLHRRLKDSTIDGAGHSSSAPYGSLLQMRLFLATVNLSSTGCKIDEMETLAFMDVFFHGSACLLWVTVEPAALPILATFTSILHVSGRTCALLSHHTRKRKVESGQRCSYPTFYETFPSPVQYIDRIDCSTL</sequence>
<dbReference type="EMBL" id="KQ947404">
    <property type="protein sequence ID" value="KUJ24236.1"/>
    <property type="molecule type" value="Genomic_DNA"/>
</dbReference>
<gene>
    <name evidence="1" type="ORF">LY89DRAFT_713127</name>
</gene>
<dbReference type="InParanoid" id="A0A194XVR7"/>
<accession>A0A194XVR7</accession>
<dbReference type="Proteomes" id="UP000070700">
    <property type="component" value="Unassembled WGS sequence"/>
</dbReference>
<dbReference type="GeneID" id="28827754"/>
<evidence type="ECO:0000313" key="1">
    <source>
        <dbReference type="EMBL" id="KUJ24236.1"/>
    </source>
</evidence>
<dbReference type="RefSeq" id="XP_018078591.1">
    <property type="nucleotide sequence ID" value="XM_018218028.1"/>
</dbReference>
<dbReference type="KEGG" id="psco:LY89DRAFT_713127"/>
<protein>
    <submittedName>
        <fullName evidence="1">Uncharacterized protein</fullName>
    </submittedName>
</protein>
<reference evidence="1 2" key="1">
    <citation type="submission" date="2015-10" db="EMBL/GenBank/DDBJ databases">
        <title>Full genome of DAOMC 229536 Phialocephala scopiformis, a fungal endophyte of spruce producing the potent anti-insectan compound rugulosin.</title>
        <authorList>
            <consortium name="DOE Joint Genome Institute"/>
            <person name="Walker A.K."/>
            <person name="Frasz S.L."/>
            <person name="Seifert K.A."/>
            <person name="Miller J.D."/>
            <person name="Mondo S.J."/>
            <person name="Labutti K."/>
            <person name="Lipzen A."/>
            <person name="Dockter R."/>
            <person name="Kennedy M."/>
            <person name="Grigoriev I.V."/>
            <person name="Spatafora J.W."/>
        </authorList>
    </citation>
    <scope>NUCLEOTIDE SEQUENCE [LARGE SCALE GENOMIC DNA]</scope>
    <source>
        <strain evidence="1 2">CBS 120377</strain>
    </source>
</reference>
<organism evidence="1 2">
    <name type="scientific">Mollisia scopiformis</name>
    <name type="common">Conifer needle endophyte fungus</name>
    <name type="synonym">Phialocephala scopiformis</name>
    <dbReference type="NCBI Taxonomy" id="149040"/>
    <lineage>
        <taxon>Eukaryota</taxon>
        <taxon>Fungi</taxon>
        <taxon>Dikarya</taxon>
        <taxon>Ascomycota</taxon>
        <taxon>Pezizomycotina</taxon>
        <taxon>Leotiomycetes</taxon>
        <taxon>Helotiales</taxon>
        <taxon>Mollisiaceae</taxon>
        <taxon>Mollisia</taxon>
    </lineage>
</organism>
<proteinExistence type="predicted"/>
<name>A0A194XVR7_MOLSC</name>
<evidence type="ECO:0000313" key="2">
    <source>
        <dbReference type="Proteomes" id="UP000070700"/>
    </source>
</evidence>